<feature type="compositionally biased region" description="Low complexity" evidence="4">
    <location>
        <begin position="769"/>
        <end position="785"/>
    </location>
</feature>
<dbReference type="Proteomes" id="UP001445335">
    <property type="component" value="Unassembled WGS sequence"/>
</dbReference>
<name>A0AAW1RGG4_9CHLO</name>
<evidence type="ECO:0000313" key="8">
    <source>
        <dbReference type="Proteomes" id="UP001445335"/>
    </source>
</evidence>
<evidence type="ECO:0000259" key="6">
    <source>
        <dbReference type="Pfam" id="PF10475"/>
    </source>
</evidence>
<dbReference type="EMBL" id="JALJOU010000039">
    <property type="protein sequence ID" value="KAK9832750.1"/>
    <property type="molecule type" value="Genomic_DNA"/>
</dbReference>
<dbReference type="PANTHER" id="PTHR13258">
    <property type="entry name" value="SYNDETIN"/>
    <property type="match status" value="1"/>
</dbReference>
<dbReference type="GO" id="GO:1990745">
    <property type="term" value="C:EARP complex"/>
    <property type="evidence" value="ECO:0007669"/>
    <property type="project" value="InterPro"/>
</dbReference>
<proteinExistence type="predicted"/>
<dbReference type="InterPro" id="IPR019514">
    <property type="entry name" value="Syndetin_C"/>
</dbReference>
<dbReference type="InterPro" id="IPR040047">
    <property type="entry name" value="VPS50"/>
</dbReference>
<keyword evidence="8" id="KW-1185">Reference proteome</keyword>
<dbReference type="GO" id="GO:0015031">
    <property type="term" value="P:protein transport"/>
    <property type="evidence" value="ECO:0007669"/>
    <property type="project" value="UniProtKB-KW"/>
</dbReference>
<organism evidence="7 8">
    <name type="scientific">Elliptochloris bilobata</name>
    <dbReference type="NCBI Taxonomy" id="381761"/>
    <lineage>
        <taxon>Eukaryota</taxon>
        <taxon>Viridiplantae</taxon>
        <taxon>Chlorophyta</taxon>
        <taxon>core chlorophytes</taxon>
        <taxon>Trebouxiophyceae</taxon>
        <taxon>Trebouxiophyceae incertae sedis</taxon>
        <taxon>Elliptochloris clade</taxon>
        <taxon>Elliptochloris</taxon>
    </lineage>
</organism>
<evidence type="ECO:0000259" key="5">
    <source>
        <dbReference type="Pfam" id="PF10474"/>
    </source>
</evidence>
<evidence type="ECO:0000256" key="1">
    <source>
        <dbReference type="ARBA" id="ARBA00022448"/>
    </source>
</evidence>
<keyword evidence="2" id="KW-0653">Protein transport</keyword>
<protein>
    <submittedName>
        <fullName evidence="7">Uncharacterized protein</fullName>
    </submittedName>
</protein>
<dbReference type="GO" id="GO:0005829">
    <property type="term" value="C:cytosol"/>
    <property type="evidence" value="ECO:0007669"/>
    <property type="project" value="GOC"/>
</dbReference>
<dbReference type="Pfam" id="PF10474">
    <property type="entry name" value="Syndetin_C"/>
    <property type="match status" value="1"/>
</dbReference>
<dbReference type="InterPro" id="IPR019515">
    <property type="entry name" value="VPS54_N"/>
</dbReference>
<evidence type="ECO:0000256" key="2">
    <source>
        <dbReference type="ARBA" id="ARBA00022927"/>
    </source>
</evidence>
<sequence>MDGKPGEDADPNQPCLDVLEQRFFQRDYGAVLQELGKLPPGSTQDTIEGVADACTAALEAVSEGLSQHVLRNYVLFVAGIAEVSALEADLIKAHVCAKEARANLGLVRKNVAVGTWVAKRSRRKQARHFNSHDRHNRLIGEVLVRLLDGLSALHQAAGLQAALKEAREAGAYAQAFWLCARCSSALAAMPEVHSAQAMLASVAVAHEDTVQRLSTALTAACADFQPERYTQVLEGYVLLGQDAAVMGVVRSVLLTRPGAEGAHGGTLQELVRRLPGDLFRTCLARALMVTWDVLASHEAMRAWHTARLTAHAADLAALRAARMRLHARLATEPNSAPRAPAGAPGGEGLVGAASHKEALQELQEVELREAGEQEWGDAMGVVAAGLRGGRRLLWDEVARRVGALLASPAAWEGEHFLQVAEWVARILAAGDAFAGVNASSGLRALLAVQAGNFFRAYHASVTEALLSMLRKEQWQRLPPGAEGVPSLAQALRRSGTLCSGPGSGGVQGLRRGVAGRDEQDADSEFAAMAAGGNPWRARRRRSPKQRPPEGGPWRLGFGGSAGPAGEDRASRRLDVDSRGLPRRVSDDIWSRQTSRRTSDESEATGGARSLLSEEDVPELWGDYIDEDAQRVMAAGEVGGGEVGDHTNSSLRLMRWLRDYGELMRALRPASFIFAGLCELFDMYLVAAAAAFIDVPLVSLSMESVPQETPAAELPVRLRGALARALAQMPAASRSALTLLAGTGRITQGRVRSASAPRPPRGGDGGDSPGGLAAASSPGLPGAAGLPNSGASTGACLAERGAAAASLAAAAAELGRARADLAALLPAAEGSDADELLAQTLAAAGEAADCILRAGARRAFPTRHIAERLAMRGWDLAEPPGEASEWVEELKAAAEGFRAALNAARGLSEAAIAQLWAHAAAAAAAAVVDGTARVRGRCSAIGRHAIAADLVEATHALRTLAPRQPAVAAAVERCMHVTDTYIKAFFITDASSLGRWAAAHAEYRPEQHAALACAVADFKGLRKRDRAVFIAAVEQAMIAAQLEPA</sequence>
<feature type="region of interest" description="Disordered" evidence="4">
    <location>
        <begin position="748"/>
        <end position="785"/>
    </location>
</feature>
<keyword evidence="1" id="KW-0813">Transport</keyword>
<dbReference type="GO" id="GO:0000149">
    <property type="term" value="F:SNARE binding"/>
    <property type="evidence" value="ECO:0007669"/>
    <property type="project" value="TreeGrafter"/>
</dbReference>
<dbReference type="GO" id="GO:0042147">
    <property type="term" value="P:retrograde transport, endosome to Golgi"/>
    <property type="evidence" value="ECO:0007669"/>
    <property type="project" value="InterPro"/>
</dbReference>
<dbReference type="Pfam" id="PF10475">
    <property type="entry name" value="Vps54_N"/>
    <property type="match status" value="1"/>
</dbReference>
<feature type="region of interest" description="Disordered" evidence="4">
    <location>
        <begin position="495"/>
        <end position="611"/>
    </location>
</feature>
<evidence type="ECO:0000313" key="7">
    <source>
        <dbReference type="EMBL" id="KAK9832750.1"/>
    </source>
</evidence>
<feature type="compositionally biased region" description="Basic and acidic residues" evidence="4">
    <location>
        <begin position="565"/>
        <end position="589"/>
    </location>
</feature>
<dbReference type="AlphaFoldDB" id="A0AAW1RGG4"/>
<gene>
    <name evidence="7" type="ORF">WJX81_008241</name>
</gene>
<dbReference type="PANTHER" id="PTHR13258:SF0">
    <property type="entry name" value="SYNDETIN"/>
    <property type="match status" value="1"/>
</dbReference>
<keyword evidence="3" id="KW-0175">Coiled coil</keyword>
<evidence type="ECO:0000256" key="3">
    <source>
        <dbReference type="ARBA" id="ARBA00023054"/>
    </source>
</evidence>
<comment type="caution">
    <text evidence="7">The sequence shown here is derived from an EMBL/GenBank/DDBJ whole genome shotgun (WGS) entry which is preliminary data.</text>
</comment>
<evidence type="ECO:0000256" key="4">
    <source>
        <dbReference type="SAM" id="MobiDB-lite"/>
    </source>
</evidence>
<accession>A0AAW1RGG4</accession>
<feature type="domain" description="Vacuolar protein sorting-associated protein 54 N-terminal" evidence="6">
    <location>
        <begin position="16"/>
        <end position="303"/>
    </location>
</feature>
<dbReference type="GO" id="GO:0032456">
    <property type="term" value="P:endocytic recycling"/>
    <property type="evidence" value="ECO:0007669"/>
    <property type="project" value="InterPro"/>
</dbReference>
<feature type="domain" description="Syndetin C-terminal" evidence="5">
    <location>
        <begin position="796"/>
        <end position="1030"/>
    </location>
</feature>
<reference evidence="7 8" key="1">
    <citation type="journal article" date="2024" name="Nat. Commun.">
        <title>Phylogenomics reveals the evolutionary origins of lichenization in chlorophyte algae.</title>
        <authorList>
            <person name="Puginier C."/>
            <person name="Libourel C."/>
            <person name="Otte J."/>
            <person name="Skaloud P."/>
            <person name="Haon M."/>
            <person name="Grisel S."/>
            <person name="Petersen M."/>
            <person name="Berrin J.G."/>
            <person name="Delaux P.M."/>
            <person name="Dal Grande F."/>
            <person name="Keller J."/>
        </authorList>
    </citation>
    <scope>NUCLEOTIDE SEQUENCE [LARGE SCALE GENOMIC DNA]</scope>
    <source>
        <strain evidence="7 8">SAG 245.80</strain>
    </source>
</reference>